<organism evidence="2 3">
    <name type="scientific">Mucilaginibacter oryzae</name>
    <dbReference type="NCBI Taxonomy" id="468058"/>
    <lineage>
        <taxon>Bacteria</taxon>
        <taxon>Pseudomonadati</taxon>
        <taxon>Bacteroidota</taxon>
        <taxon>Sphingobacteriia</taxon>
        <taxon>Sphingobacteriales</taxon>
        <taxon>Sphingobacteriaceae</taxon>
        <taxon>Mucilaginibacter</taxon>
    </lineage>
</organism>
<name>A0A316HIE8_9SPHI</name>
<evidence type="ECO:0000256" key="1">
    <source>
        <dbReference type="SAM" id="SignalP"/>
    </source>
</evidence>
<proteinExistence type="predicted"/>
<evidence type="ECO:0000313" key="2">
    <source>
        <dbReference type="EMBL" id="PWK73705.1"/>
    </source>
</evidence>
<dbReference type="NCBIfam" id="NF047539">
    <property type="entry name" value="XAC2610_fam"/>
    <property type="match status" value="1"/>
</dbReference>
<reference evidence="2 3" key="1">
    <citation type="submission" date="2018-05" db="EMBL/GenBank/DDBJ databases">
        <title>Genomic Encyclopedia of Archaeal and Bacterial Type Strains, Phase II (KMG-II): from individual species to whole genera.</title>
        <authorList>
            <person name="Goeker M."/>
        </authorList>
    </citation>
    <scope>NUCLEOTIDE SEQUENCE [LARGE SCALE GENOMIC DNA]</scope>
    <source>
        <strain evidence="2 3">DSM 19975</strain>
    </source>
</reference>
<gene>
    <name evidence="2" type="ORF">LX99_04089</name>
</gene>
<accession>A0A316HIE8</accession>
<keyword evidence="1" id="KW-0732">Signal</keyword>
<dbReference type="Proteomes" id="UP000245678">
    <property type="component" value="Unassembled WGS sequence"/>
</dbReference>
<dbReference type="PROSITE" id="PS51257">
    <property type="entry name" value="PROKAR_LIPOPROTEIN"/>
    <property type="match status" value="1"/>
</dbReference>
<protein>
    <recommendedName>
        <fullName evidence="4">Lipoprotein</fullName>
    </recommendedName>
</protein>
<evidence type="ECO:0008006" key="4">
    <source>
        <dbReference type="Google" id="ProtNLM"/>
    </source>
</evidence>
<feature type="signal peptide" evidence="1">
    <location>
        <begin position="1"/>
        <end position="18"/>
    </location>
</feature>
<dbReference type="AlphaFoldDB" id="A0A316HIE8"/>
<dbReference type="InterPro" id="IPR058087">
    <property type="entry name" value="XAC2610_dom"/>
</dbReference>
<evidence type="ECO:0000313" key="3">
    <source>
        <dbReference type="Proteomes" id="UP000245678"/>
    </source>
</evidence>
<comment type="caution">
    <text evidence="2">The sequence shown here is derived from an EMBL/GenBank/DDBJ whole genome shotgun (WGS) entry which is preliminary data.</text>
</comment>
<keyword evidence="3" id="KW-1185">Reference proteome</keyword>
<feature type="chain" id="PRO_5016360022" description="Lipoprotein" evidence="1">
    <location>
        <begin position="19"/>
        <end position="242"/>
    </location>
</feature>
<dbReference type="EMBL" id="QGHA01000010">
    <property type="protein sequence ID" value="PWK73705.1"/>
    <property type="molecule type" value="Genomic_DNA"/>
</dbReference>
<sequence>MRPKPITCLILLSVLLLAACGEKRPAPVVQHLHKEIKAKPKTMPDKHGLTESFTDSLNIGRKGFNKVSLEQFKIEDSTYVVIRFFSKHADKWIIKNEFHLPKDGITSSDPSVSDFNNDVLNDFTFISAIAARGGNEIRTLFIYDKKNDELILIKNSDTFPNLSYNQELNCIEAFALSGCNSTIFATIEADSLRTFARADQCDSIKVFAYDKKGEEKLILKRSINADDAMDFTDYNLLKNYRK</sequence>